<comment type="caution">
    <text evidence="5">The sequence shown here is derived from an EMBL/GenBank/DDBJ whole genome shotgun (WGS) entry which is preliminary data.</text>
</comment>
<reference evidence="5" key="1">
    <citation type="submission" date="2020-09" db="EMBL/GenBank/DDBJ databases">
        <title>Genomic insights into the novelty and pathogenicity of a unique biofilm-forming Enterococcus sp. bacteria (Enterococcus lacertideformus) identified in reptiles.</title>
        <authorList>
            <person name="Agius J.E."/>
            <person name="Phalen D.N."/>
            <person name="Rose K."/>
            <person name="Eden J.-S."/>
        </authorList>
    </citation>
    <scope>NUCLEOTIDE SEQUENCE</scope>
    <source>
        <strain evidence="5">PHRS 0518</strain>
    </source>
</reference>
<sequence>MKRFVFKSYLSKKNKTKLVYALFAFFIGGWGIGIISQQLKRTKEEPIRHQQMQVATILSDISEKKNENKAIAKNYFLEESQDPAVSVFDQFDYSPPKKESLNSMIQQLESEVNQLILAFTKEKNKKEESLTTLEISKEIPPKNIVTKKEIPAIQPLEPQPEETPTESQSNWQPPQLFIYTSQVVIEQYSHFEPTNYFKIIIGHDPAPKVEHNFIDTSKLGEQKLMIQVTDSTGTVSYNEISFFINSAPILQLKQPVLEQRIGQPLDLLKGIFAFNQEDGVLTSKVTFETDLDINKEGDYDVNYSIVDRHGARATAQAVIKIVNEAPVINLPALIDHKINHPLNLLEHIKVSDIEDGVIQLHESNIIETNFDFKKEGSYFFKIGNVKDKHGKFANEKTIIVRVTNEEPKIIQATMQVDAFSLLKVEDFLAELVISDREDPVDSLKIELDEHAWNQIDTTKLREYVIPIKVTDTNGKTTSDYGKIKVINEPPKFIGVVDRELIIGENFDSLTGIKVYDKEELLSLEDVEIIETADINLPGIYTIILKVRDSFEQITASYQLTVIDEQKSEEGEG</sequence>
<dbReference type="EMBL" id="JADAKE010000008">
    <property type="protein sequence ID" value="MBF8807522.1"/>
    <property type="molecule type" value="Genomic_DNA"/>
</dbReference>
<dbReference type="Pfam" id="PF16403">
    <property type="entry name" value="Bact_surface_Ig-like"/>
    <property type="match status" value="1"/>
</dbReference>
<dbReference type="Proteomes" id="UP000637757">
    <property type="component" value="Unassembled WGS sequence"/>
</dbReference>
<organism evidence="5 6">
    <name type="scientific">Enterococcus lacertideformus</name>
    <dbReference type="NCBI Taxonomy" id="2771493"/>
    <lineage>
        <taxon>Bacteria</taxon>
        <taxon>Bacillati</taxon>
        <taxon>Bacillota</taxon>
        <taxon>Bacilli</taxon>
        <taxon>Lactobacillales</taxon>
        <taxon>Enterococcaceae</taxon>
        <taxon>Enterococcus</taxon>
    </lineage>
</organism>
<evidence type="ECO:0000259" key="4">
    <source>
        <dbReference type="Pfam" id="PF16403"/>
    </source>
</evidence>
<evidence type="ECO:0000256" key="1">
    <source>
        <dbReference type="SAM" id="Coils"/>
    </source>
</evidence>
<evidence type="ECO:0000256" key="3">
    <source>
        <dbReference type="SAM" id="Phobius"/>
    </source>
</evidence>
<gene>
    <name evidence="5" type="ORF">IC227_02905</name>
</gene>
<name>A0A931B1G0_9ENTE</name>
<evidence type="ECO:0000313" key="6">
    <source>
        <dbReference type="Proteomes" id="UP000637757"/>
    </source>
</evidence>
<accession>A0A931B1G0</accession>
<evidence type="ECO:0000313" key="5">
    <source>
        <dbReference type="EMBL" id="MBF8807522.1"/>
    </source>
</evidence>
<dbReference type="Gene3D" id="2.60.40.10">
    <property type="entry name" value="Immunoglobulins"/>
    <property type="match status" value="3"/>
</dbReference>
<dbReference type="InterPro" id="IPR013783">
    <property type="entry name" value="Ig-like_fold"/>
</dbReference>
<feature type="coiled-coil region" evidence="1">
    <location>
        <begin position="98"/>
        <end position="125"/>
    </location>
</feature>
<feature type="domain" description="Pesticidal crystal protein Cry22Aa Ig-like" evidence="4">
    <location>
        <begin position="269"/>
        <end position="318"/>
    </location>
</feature>
<keyword evidence="6" id="KW-1185">Reference proteome</keyword>
<proteinExistence type="predicted"/>
<feature type="transmembrane region" description="Helical" evidence="3">
    <location>
        <begin position="20"/>
        <end position="39"/>
    </location>
</feature>
<feature type="region of interest" description="Disordered" evidence="2">
    <location>
        <begin position="152"/>
        <end position="171"/>
    </location>
</feature>
<keyword evidence="1" id="KW-0175">Coiled coil</keyword>
<keyword evidence="3" id="KW-1133">Transmembrane helix</keyword>
<dbReference type="InterPro" id="IPR032179">
    <property type="entry name" value="Cry22Aa_Ig-like"/>
</dbReference>
<protein>
    <submittedName>
        <fullName evidence="5">DUF5011 domain-containing protein</fullName>
    </submittedName>
</protein>
<keyword evidence="3" id="KW-0472">Membrane</keyword>
<keyword evidence="3" id="KW-0812">Transmembrane</keyword>
<dbReference type="AlphaFoldDB" id="A0A931B1G0"/>
<evidence type="ECO:0000256" key="2">
    <source>
        <dbReference type="SAM" id="MobiDB-lite"/>
    </source>
</evidence>